<gene>
    <name evidence="8" type="ORF">H8717_00935</name>
</gene>
<dbReference type="PANTHER" id="PTHR42925:SF1">
    <property type="entry name" value="VIRULENCE FACTOR MVIN"/>
    <property type="match status" value="1"/>
</dbReference>
<dbReference type="EMBL" id="JACRTB010000002">
    <property type="protein sequence ID" value="MBC8574978.1"/>
    <property type="molecule type" value="Genomic_DNA"/>
</dbReference>
<proteinExistence type="predicted"/>
<feature type="transmembrane region" description="Helical" evidence="7">
    <location>
        <begin position="278"/>
        <end position="299"/>
    </location>
</feature>
<feature type="transmembrane region" description="Helical" evidence="7">
    <location>
        <begin position="128"/>
        <end position="149"/>
    </location>
</feature>
<dbReference type="InterPro" id="IPR048279">
    <property type="entry name" value="MdtK-like"/>
</dbReference>
<keyword evidence="3" id="KW-1003">Cell membrane</keyword>
<keyword evidence="9" id="KW-1185">Reference proteome</keyword>
<feature type="transmembrane region" description="Helical" evidence="7">
    <location>
        <begin position="254"/>
        <end position="272"/>
    </location>
</feature>
<evidence type="ECO:0000256" key="1">
    <source>
        <dbReference type="ARBA" id="ARBA00004651"/>
    </source>
</evidence>
<evidence type="ECO:0000256" key="6">
    <source>
        <dbReference type="ARBA" id="ARBA00023136"/>
    </source>
</evidence>
<dbReference type="Proteomes" id="UP000658131">
    <property type="component" value="Unassembled WGS sequence"/>
</dbReference>
<comment type="subcellular location">
    <subcellularLocation>
        <location evidence="1">Cell membrane</location>
        <topology evidence="1">Multi-pass membrane protein</topology>
    </subcellularLocation>
</comment>
<feature type="transmembrane region" description="Helical" evidence="7">
    <location>
        <begin position="161"/>
        <end position="181"/>
    </location>
</feature>
<dbReference type="InterPro" id="IPR047135">
    <property type="entry name" value="YsiQ"/>
</dbReference>
<sequence>MKEFNARRVFWMSLPIFAELLLQLLVGNVDQMMISRHSQAGVAAIGNGNQIINIIIILLSSMSAAATIMLSQYIGARDERRAGAVCNVAFLVVGGASLAASLALLLFWKPLFSWLRIAPEVMPDARGYLLAVGSFILVQGCYMTFAAILRSYAYLREIMTTALIMNGINIFGNAVLINGLFGLPELGVMGAAISTNISKCIGLAVISFIYCKKIRIPLGLSQLRPFPGAVCRRLLFFALPTGGESLSYDLSQAFILRFVNLFGTAVVATKVYCSIFANIAYVYSIAISQATQIVVGYLVGEQRIDRISRRVWTAVGIALAVSLSITALLWLNSDFVFGLFTRDQSVWRLGKTILAIEFFLEIGRSVNIVMVRSLVAAGDVRLPVGAGIVSCWLVAVAGAWLLGVHFGLGLPGIWIAMAVDEALRGAVFSIRFLTGGWKKHLPSVS</sequence>
<evidence type="ECO:0000313" key="9">
    <source>
        <dbReference type="Proteomes" id="UP000658131"/>
    </source>
</evidence>
<evidence type="ECO:0000256" key="5">
    <source>
        <dbReference type="ARBA" id="ARBA00022989"/>
    </source>
</evidence>
<evidence type="ECO:0000313" key="8">
    <source>
        <dbReference type="EMBL" id="MBC8574978.1"/>
    </source>
</evidence>
<protein>
    <submittedName>
        <fullName evidence="8">MATE family efflux transporter</fullName>
    </submittedName>
</protein>
<organism evidence="8 9">
    <name type="scientific">Yanshouia hominis</name>
    <dbReference type="NCBI Taxonomy" id="2763673"/>
    <lineage>
        <taxon>Bacteria</taxon>
        <taxon>Bacillati</taxon>
        <taxon>Bacillota</taxon>
        <taxon>Clostridia</taxon>
        <taxon>Eubacteriales</taxon>
        <taxon>Oscillospiraceae</taxon>
        <taxon>Yanshouia</taxon>
    </lineage>
</organism>
<dbReference type="PIRSF" id="PIRSF006603">
    <property type="entry name" value="DinF"/>
    <property type="match status" value="1"/>
</dbReference>
<feature type="transmembrane region" description="Helical" evidence="7">
    <location>
        <begin position="88"/>
        <end position="108"/>
    </location>
</feature>
<keyword evidence="6 7" id="KW-0472">Membrane</keyword>
<evidence type="ECO:0000256" key="3">
    <source>
        <dbReference type="ARBA" id="ARBA00022475"/>
    </source>
</evidence>
<keyword evidence="4 7" id="KW-0812">Transmembrane</keyword>
<comment type="caution">
    <text evidence="8">The sequence shown here is derived from an EMBL/GenBank/DDBJ whole genome shotgun (WGS) entry which is preliminary data.</text>
</comment>
<dbReference type="PANTHER" id="PTHR42925">
    <property type="entry name" value="MULTIDRUG AND TOXIN EFFLUX PROTEIN MATE FAMILY"/>
    <property type="match status" value="1"/>
</dbReference>
<dbReference type="CDD" id="cd13134">
    <property type="entry name" value="MATE_like_8"/>
    <property type="match status" value="1"/>
</dbReference>
<dbReference type="Pfam" id="PF01554">
    <property type="entry name" value="MatE"/>
    <property type="match status" value="2"/>
</dbReference>
<accession>A0ABR7NGZ9</accession>
<evidence type="ECO:0000256" key="7">
    <source>
        <dbReference type="SAM" id="Phobius"/>
    </source>
</evidence>
<reference evidence="8 9" key="1">
    <citation type="submission" date="2020-08" db="EMBL/GenBank/DDBJ databases">
        <title>Genome public.</title>
        <authorList>
            <person name="Liu C."/>
            <person name="Sun Q."/>
        </authorList>
    </citation>
    <scope>NUCLEOTIDE SEQUENCE [LARGE SCALE GENOMIC DNA]</scope>
    <source>
        <strain evidence="8 9">BX1</strain>
    </source>
</reference>
<keyword evidence="5 7" id="KW-1133">Transmembrane helix</keyword>
<dbReference type="RefSeq" id="WP_262398671.1">
    <property type="nucleotide sequence ID" value="NZ_JACRTB010000002.1"/>
</dbReference>
<evidence type="ECO:0000256" key="4">
    <source>
        <dbReference type="ARBA" id="ARBA00022692"/>
    </source>
</evidence>
<evidence type="ECO:0000256" key="2">
    <source>
        <dbReference type="ARBA" id="ARBA00022448"/>
    </source>
</evidence>
<feature type="transmembrane region" description="Helical" evidence="7">
    <location>
        <begin position="54"/>
        <end position="76"/>
    </location>
</feature>
<feature type="transmembrane region" description="Helical" evidence="7">
    <location>
        <begin position="187"/>
        <end position="211"/>
    </location>
</feature>
<dbReference type="InterPro" id="IPR002528">
    <property type="entry name" value="MATE_fam"/>
</dbReference>
<dbReference type="NCBIfam" id="TIGR00797">
    <property type="entry name" value="matE"/>
    <property type="match status" value="1"/>
</dbReference>
<keyword evidence="2" id="KW-0813">Transport</keyword>
<feature type="transmembrane region" description="Helical" evidence="7">
    <location>
        <begin position="311"/>
        <end position="332"/>
    </location>
</feature>
<name>A0ABR7NGZ9_9FIRM</name>
<feature type="transmembrane region" description="Helical" evidence="7">
    <location>
        <begin position="352"/>
        <end position="370"/>
    </location>
</feature>
<feature type="transmembrane region" description="Helical" evidence="7">
    <location>
        <begin position="382"/>
        <end position="401"/>
    </location>
</feature>